<dbReference type="PANTHER" id="PTHR33490:SF3">
    <property type="entry name" value="CONSERVED INTEGRAL MEMBRANE PROTEIN"/>
    <property type="match status" value="1"/>
</dbReference>
<keyword evidence="3" id="KW-1185">Reference proteome</keyword>
<dbReference type="InterPro" id="IPR038765">
    <property type="entry name" value="Papain-like_cys_pep_sf"/>
</dbReference>
<evidence type="ECO:0000259" key="1">
    <source>
        <dbReference type="Pfam" id="PF01841"/>
    </source>
</evidence>
<dbReference type="EMBL" id="SMFZ01000001">
    <property type="protein sequence ID" value="TCK25246.1"/>
    <property type="molecule type" value="Genomic_DNA"/>
</dbReference>
<name>A0A4V2PIM6_PSEEN</name>
<dbReference type="Proteomes" id="UP000295560">
    <property type="component" value="Unassembled WGS sequence"/>
</dbReference>
<dbReference type="Pfam" id="PF01841">
    <property type="entry name" value="Transglut_core"/>
    <property type="match status" value="1"/>
</dbReference>
<organism evidence="2 3">
    <name type="scientific">Pseudonocardia endophytica</name>
    <dbReference type="NCBI Taxonomy" id="401976"/>
    <lineage>
        <taxon>Bacteria</taxon>
        <taxon>Bacillati</taxon>
        <taxon>Actinomycetota</taxon>
        <taxon>Actinomycetes</taxon>
        <taxon>Pseudonocardiales</taxon>
        <taxon>Pseudonocardiaceae</taxon>
        <taxon>Pseudonocardia</taxon>
    </lineage>
</organism>
<proteinExistence type="predicted"/>
<accession>A0A4V2PIM6</accession>
<feature type="domain" description="Transglutaminase-like" evidence="1">
    <location>
        <begin position="27"/>
        <end position="145"/>
    </location>
</feature>
<dbReference type="RefSeq" id="WP_207908581.1">
    <property type="nucleotide sequence ID" value="NZ_SMFZ01000001.1"/>
</dbReference>
<dbReference type="PANTHER" id="PTHR33490">
    <property type="entry name" value="BLR5614 PROTEIN-RELATED"/>
    <property type="match status" value="1"/>
</dbReference>
<gene>
    <name evidence="2" type="ORF">EV378_1049</name>
</gene>
<dbReference type="AlphaFoldDB" id="A0A4V2PIM6"/>
<evidence type="ECO:0000313" key="3">
    <source>
        <dbReference type="Proteomes" id="UP000295560"/>
    </source>
</evidence>
<dbReference type="InterPro" id="IPR002931">
    <property type="entry name" value="Transglutaminase-like"/>
</dbReference>
<reference evidence="2 3" key="1">
    <citation type="submission" date="2019-03" db="EMBL/GenBank/DDBJ databases">
        <title>Sequencing the genomes of 1000 actinobacteria strains.</title>
        <authorList>
            <person name="Klenk H.-P."/>
        </authorList>
    </citation>
    <scope>NUCLEOTIDE SEQUENCE [LARGE SCALE GENOMIC DNA]</scope>
    <source>
        <strain evidence="2 3">DSM 44969</strain>
    </source>
</reference>
<comment type="caution">
    <text evidence="2">The sequence shown here is derived from an EMBL/GenBank/DDBJ whole genome shotgun (WGS) entry which is preliminary data.</text>
</comment>
<dbReference type="Gene3D" id="3.10.620.30">
    <property type="match status" value="1"/>
</dbReference>
<evidence type="ECO:0000313" key="2">
    <source>
        <dbReference type="EMBL" id="TCK25246.1"/>
    </source>
</evidence>
<sequence>MTVETDVPVDADLAPAWFVDSDAPNVRAFAERVTAGRETRTERAIALFDAVRDEFWYDPFCLTTDPEAYRASRIVEQDHNWCVPKAVLLTAAARAAGIPARAGFADVRNHLNTPRLRARMNGADLFVYHGYTALYLDGRWVKATPAFNAELCARFGVDPISFDGRTDALMHPYDGNGDQYMEYVRDRGLHADLPFDALMATFREYYGEGMFTADAGSDTFTR</sequence>
<dbReference type="SUPFAM" id="SSF54001">
    <property type="entry name" value="Cysteine proteinases"/>
    <property type="match status" value="1"/>
</dbReference>
<protein>
    <submittedName>
        <fullName evidence="2">Transglutaminase superfamily protein</fullName>
    </submittedName>
</protein>